<dbReference type="RefSeq" id="WP_072934180.1">
    <property type="nucleotide sequence ID" value="NZ_FQUG01000002.1"/>
</dbReference>
<dbReference type="OrthoDB" id="3197205at2"/>
<dbReference type="Proteomes" id="UP000184404">
    <property type="component" value="Unassembled WGS sequence"/>
</dbReference>
<keyword evidence="1" id="KW-0472">Membrane</keyword>
<keyword evidence="3" id="KW-1185">Reference proteome</keyword>
<proteinExistence type="predicted"/>
<keyword evidence="1" id="KW-0812">Transmembrane</keyword>
<dbReference type="STRING" id="1123243.SAMN02745190_00037"/>
<keyword evidence="1" id="KW-1133">Transmembrane helix</keyword>
<name>A0A1M4S955_9FIRM</name>
<evidence type="ECO:0000256" key="1">
    <source>
        <dbReference type="SAM" id="Phobius"/>
    </source>
</evidence>
<organism evidence="2 3">
    <name type="scientific">Schwartzia succinivorans DSM 10502</name>
    <dbReference type="NCBI Taxonomy" id="1123243"/>
    <lineage>
        <taxon>Bacteria</taxon>
        <taxon>Bacillati</taxon>
        <taxon>Bacillota</taxon>
        <taxon>Negativicutes</taxon>
        <taxon>Selenomonadales</taxon>
        <taxon>Selenomonadaceae</taxon>
        <taxon>Schwartzia</taxon>
    </lineage>
</organism>
<dbReference type="Pfam" id="PF06196">
    <property type="entry name" value="DUF997"/>
    <property type="match status" value="1"/>
</dbReference>
<dbReference type="EMBL" id="FQUG01000002">
    <property type="protein sequence ID" value="SHE28753.1"/>
    <property type="molecule type" value="Genomic_DNA"/>
</dbReference>
<feature type="transmembrane region" description="Helical" evidence="1">
    <location>
        <begin position="47"/>
        <end position="72"/>
    </location>
</feature>
<sequence length="86" mass="9849">MSEKEKFRQICREAGWTGAALAALIVFWLFAGFGLKDSSIEIFHMPLWAVMSSFGVWIFTILLVKCLTSFVFRDMPLDEKEDSHAE</sequence>
<gene>
    <name evidence="2" type="ORF">SAMN02745190_00037</name>
</gene>
<evidence type="ECO:0000313" key="3">
    <source>
        <dbReference type="Proteomes" id="UP000184404"/>
    </source>
</evidence>
<reference evidence="2 3" key="1">
    <citation type="submission" date="2016-11" db="EMBL/GenBank/DDBJ databases">
        <authorList>
            <person name="Jaros S."/>
            <person name="Januszkiewicz K."/>
            <person name="Wedrychowicz H."/>
        </authorList>
    </citation>
    <scope>NUCLEOTIDE SEQUENCE [LARGE SCALE GENOMIC DNA]</scope>
    <source>
        <strain evidence="2 3">DSM 10502</strain>
    </source>
</reference>
<protein>
    <submittedName>
        <fullName evidence="2">Uncharacterized membrane protein YhdT</fullName>
    </submittedName>
</protein>
<dbReference type="AlphaFoldDB" id="A0A1M4S955"/>
<accession>A0A1M4S955</accession>
<evidence type="ECO:0000313" key="2">
    <source>
        <dbReference type="EMBL" id="SHE28753.1"/>
    </source>
</evidence>
<dbReference type="InterPro" id="IPR010398">
    <property type="entry name" value="DUF997"/>
</dbReference>
<feature type="transmembrane region" description="Helical" evidence="1">
    <location>
        <begin position="14"/>
        <end position="35"/>
    </location>
</feature>